<reference evidence="1 2" key="1">
    <citation type="submission" date="2018-06" db="EMBL/GenBank/DDBJ databases">
        <authorList>
            <consortium name="Pathogen Informatics"/>
            <person name="Doyle S."/>
        </authorList>
    </citation>
    <scope>NUCLEOTIDE SEQUENCE [LARGE SCALE GENOMIC DNA]</scope>
    <source>
        <strain evidence="1 2">NCTC8849</strain>
    </source>
</reference>
<proteinExistence type="predicted"/>
<gene>
    <name evidence="1" type="ORF">NCTC8849_04537</name>
</gene>
<dbReference type="EMBL" id="UGLC01000002">
    <property type="protein sequence ID" value="STT55910.1"/>
    <property type="molecule type" value="Genomic_DNA"/>
</dbReference>
<dbReference type="AlphaFoldDB" id="A0A377WM37"/>
<protein>
    <recommendedName>
        <fullName evidence="3">SD repeat-containing cell surface protein</fullName>
    </recommendedName>
</protein>
<evidence type="ECO:0000313" key="1">
    <source>
        <dbReference type="EMBL" id="STT55910.1"/>
    </source>
</evidence>
<organism evidence="1 2">
    <name type="scientific">Klebsiella pneumoniae</name>
    <dbReference type="NCBI Taxonomy" id="573"/>
    <lineage>
        <taxon>Bacteria</taxon>
        <taxon>Pseudomonadati</taxon>
        <taxon>Pseudomonadota</taxon>
        <taxon>Gammaproteobacteria</taxon>
        <taxon>Enterobacterales</taxon>
        <taxon>Enterobacteriaceae</taxon>
        <taxon>Klebsiella/Raoultella group</taxon>
        <taxon>Klebsiella</taxon>
        <taxon>Klebsiella pneumoniae complex</taxon>
    </lineage>
</organism>
<evidence type="ECO:0000313" key="2">
    <source>
        <dbReference type="Proteomes" id="UP000254799"/>
    </source>
</evidence>
<sequence length="109" mass="11813">MTVSTQVSRNEYTGNGATTQYDFTFRILDKSHLLVQTLDTSESIVTLTLGTDYTVTGVNRYNGGKVVLTSALPAGYKSLSSAARRLRRKPASGTRGASFLRSTKMLSIS</sequence>
<accession>A0A377WM37</accession>
<name>A0A377WM37_KLEPN</name>
<dbReference type="Proteomes" id="UP000254799">
    <property type="component" value="Unassembled WGS sequence"/>
</dbReference>
<evidence type="ECO:0008006" key="3">
    <source>
        <dbReference type="Google" id="ProtNLM"/>
    </source>
</evidence>